<dbReference type="EMBL" id="JAPFFM010000020">
    <property type="protein sequence ID" value="KAJ6682004.1"/>
    <property type="molecule type" value="Genomic_DNA"/>
</dbReference>
<evidence type="ECO:0000256" key="2">
    <source>
        <dbReference type="SAM" id="Phobius"/>
    </source>
</evidence>
<keyword evidence="2" id="KW-1133">Transmembrane helix</keyword>
<keyword evidence="2" id="KW-0812">Transmembrane</keyword>
<organism evidence="3 4">
    <name type="scientific">Salix koriyanagi</name>
    <dbReference type="NCBI Taxonomy" id="2511006"/>
    <lineage>
        <taxon>Eukaryota</taxon>
        <taxon>Viridiplantae</taxon>
        <taxon>Streptophyta</taxon>
        <taxon>Embryophyta</taxon>
        <taxon>Tracheophyta</taxon>
        <taxon>Spermatophyta</taxon>
        <taxon>Magnoliopsida</taxon>
        <taxon>eudicotyledons</taxon>
        <taxon>Gunneridae</taxon>
        <taxon>Pentapetalae</taxon>
        <taxon>rosids</taxon>
        <taxon>fabids</taxon>
        <taxon>Malpighiales</taxon>
        <taxon>Salicaceae</taxon>
        <taxon>Saliceae</taxon>
        <taxon>Salix</taxon>
    </lineage>
</organism>
<sequence>MEFYSRITPPSRQKHNRSSVDVGFTIGVLLLVLSLLCIVFVLVKKQKKEKRAEEKELANAGMSSPVRIHSKPAMQSEAGEKGHETINTKGKERASSASYESRDEWELSVLWRESTGLYIRVVNEGIC</sequence>
<feature type="region of interest" description="Disordered" evidence="1">
    <location>
        <begin position="52"/>
        <end position="97"/>
    </location>
</feature>
<evidence type="ECO:0000313" key="3">
    <source>
        <dbReference type="EMBL" id="KAJ6682004.1"/>
    </source>
</evidence>
<gene>
    <name evidence="3" type="ORF">OIU74_020286</name>
</gene>
<reference evidence="3" key="2">
    <citation type="journal article" date="2023" name="Int. J. Mol. Sci.">
        <title>De Novo Assembly and Annotation of 11 Diverse Shrub Willow (Salix) Genomes Reveals Novel Gene Organization in Sex-Linked Regions.</title>
        <authorList>
            <person name="Hyden B."/>
            <person name="Feng K."/>
            <person name="Yates T.B."/>
            <person name="Jawdy S."/>
            <person name="Cereghino C."/>
            <person name="Smart L.B."/>
            <person name="Muchero W."/>
        </authorList>
    </citation>
    <scope>NUCLEOTIDE SEQUENCE</scope>
    <source>
        <tissue evidence="3">Shoot tip</tissue>
    </source>
</reference>
<evidence type="ECO:0000256" key="1">
    <source>
        <dbReference type="SAM" id="MobiDB-lite"/>
    </source>
</evidence>
<keyword evidence="2" id="KW-0472">Membrane</keyword>
<reference evidence="3" key="1">
    <citation type="submission" date="2022-11" db="EMBL/GenBank/DDBJ databases">
        <authorList>
            <person name="Hyden B.L."/>
            <person name="Feng K."/>
            <person name="Yates T."/>
            <person name="Jawdy S."/>
            <person name="Smart L.B."/>
            <person name="Muchero W."/>
        </authorList>
    </citation>
    <scope>NUCLEOTIDE SEQUENCE</scope>
    <source>
        <tissue evidence="3">Shoot tip</tissue>
    </source>
</reference>
<dbReference type="AlphaFoldDB" id="A0A9Q0P672"/>
<name>A0A9Q0P672_9ROSI</name>
<keyword evidence="4" id="KW-1185">Reference proteome</keyword>
<feature type="transmembrane region" description="Helical" evidence="2">
    <location>
        <begin position="22"/>
        <end position="43"/>
    </location>
</feature>
<dbReference type="Proteomes" id="UP001151752">
    <property type="component" value="Chromosome 5"/>
</dbReference>
<accession>A0A9Q0P672</accession>
<proteinExistence type="predicted"/>
<protein>
    <submittedName>
        <fullName evidence="3">Uncharacterized protein</fullName>
    </submittedName>
</protein>
<evidence type="ECO:0000313" key="4">
    <source>
        <dbReference type="Proteomes" id="UP001151752"/>
    </source>
</evidence>
<comment type="caution">
    <text evidence="3">The sequence shown here is derived from an EMBL/GenBank/DDBJ whole genome shotgun (WGS) entry which is preliminary data.</text>
</comment>
<feature type="compositionally biased region" description="Basic and acidic residues" evidence="1">
    <location>
        <begin position="78"/>
        <end position="97"/>
    </location>
</feature>